<dbReference type="Proteomes" id="UP001344906">
    <property type="component" value="Unassembled WGS sequence"/>
</dbReference>
<proteinExistence type="predicted"/>
<dbReference type="RefSeq" id="WP_338253360.1">
    <property type="nucleotide sequence ID" value="NZ_BSRI01000002.1"/>
</dbReference>
<gene>
    <name evidence="1" type="ORF">KDH_42730</name>
</gene>
<reference evidence="1 2" key="1">
    <citation type="submission" date="2023-02" db="EMBL/GenBank/DDBJ databases">
        <title>Dictyobacter halimunensis sp. nov., a new member of the class Ktedonobacteria from forest soil in a geothermal area.</title>
        <authorList>
            <person name="Rachmania M.K."/>
            <person name="Ningsih F."/>
            <person name="Sakai Y."/>
            <person name="Yabe S."/>
            <person name="Yokota A."/>
            <person name="Sjamsuridzal W."/>
        </authorList>
    </citation>
    <scope>NUCLEOTIDE SEQUENCE [LARGE SCALE GENOMIC DNA]</scope>
    <source>
        <strain evidence="1 2">S3.2.2.5</strain>
    </source>
</reference>
<name>A0ABQ6FT39_9CHLR</name>
<dbReference type="SUPFAM" id="SSF56655">
    <property type="entry name" value="Carbohydrate phosphatase"/>
    <property type="match status" value="1"/>
</dbReference>
<keyword evidence="2" id="KW-1185">Reference proteome</keyword>
<organism evidence="1 2">
    <name type="scientific">Dictyobacter halimunensis</name>
    <dbReference type="NCBI Taxonomy" id="3026934"/>
    <lineage>
        <taxon>Bacteria</taxon>
        <taxon>Bacillati</taxon>
        <taxon>Chloroflexota</taxon>
        <taxon>Ktedonobacteria</taxon>
        <taxon>Ktedonobacterales</taxon>
        <taxon>Dictyobacteraceae</taxon>
        <taxon>Dictyobacter</taxon>
    </lineage>
</organism>
<evidence type="ECO:0008006" key="3">
    <source>
        <dbReference type="Google" id="ProtNLM"/>
    </source>
</evidence>
<comment type="caution">
    <text evidence="1">The sequence shown here is derived from an EMBL/GenBank/DDBJ whole genome shotgun (WGS) entry which is preliminary data.</text>
</comment>
<accession>A0ABQ6FT39</accession>
<sequence length="341" mass="37189">MIRAANELLSMIRQIHAAIRNEVVATCERDSLNALSEIVADQAGDTIFAIDRVSEQVLLQHFEQLGTRWSFVLVAEGLGEDGLMVFPPETDPAQAELVIIIDPIDGTRGLMYQKRAAWILTGVAPNRGASTNLSDIELAVQTEIPLVKQHLSDCLWAFAGQPAQGERYNRLTGESMPLHPQPSQAQTIAQGYGNISRFFPGVRAELAAIDDELILRTLGPAAAGKVQAFEDQYISSGGQLYELMMGHDRWVADLRPLAEPLLAARGQASGLCCHPYDLCTELIARQLGIIITNEHGEQLSAPLDVSTDMSWIGYANSAIHEQIAPTLKTLLAQHFTPKSSS</sequence>
<protein>
    <recommendedName>
        <fullName evidence="3">Inositol monophosphatase</fullName>
    </recommendedName>
</protein>
<evidence type="ECO:0000313" key="2">
    <source>
        <dbReference type="Proteomes" id="UP001344906"/>
    </source>
</evidence>
<dbReference type="Gene3D" id="3.30.540.10">
    <property type="entry name" value="Fructose-1,6-Bisphosphatase, subunit A, domain 1"/>
    <property type="match status" value="1"/>
</dbReference>
<evidence type="ECO:0000313" key="1">
    <source>
        <dbReference type="EMBL" id="GLV57437.1"/>
    </source>
</evidence>
<dbReference type="EMBL" id="BSRI01000002">
    <property type="protein sequence ID" value="GLV57437.1"/>
    <property type="molecule type" value="Genomic_DNA"/>
</dbReference>